<dbReference type="SUPFAM" id="SSF63380">
    <property type="entry name" value="Riboflavin synthase domain-like"/>
    <property type="match status" value="1"/>
</dbReference>
<evidence type="ECO:0000256" key="5">
    <source>
        <dbReference type="ARBA" id="ARBA00022827"/>
    </source>
</evidence>
<dbReference type="EMBL" id="JADAQX010000244">
    <property type="protein sequence ID" value="KAF8821054.1"/>
    <property type="molecule type" value="Genomic_DNA"/>
</dbReference>
<accession>A0ABQ7JAV7</accession>
<dbReference type="Gene3D" id="1.20.990.10">
    <property type="entry name" value="NADPH-cytochrome p450 Reductase, Chain A, domain 3"/>
    <property type="match status" value="1"/>
</dbReference>
<evidence type="ECO:0000256" key="7">
    <source>
        <dbReference type="ARBA" id="ARBA00023002"/>
    </source>
</evidence>
<evidence type="ECO:0000313" key="9">
    <source>
        <dbReference type="EMBL" id="KAF8821054.1"/>
    </source>
</evidence>
<dbReference type="InterPro" id="IPR023173">
    <property type="entry name" value="NADPH_Cyt_P450_Rdtase_alpha"/>
</dbReference>
<dbReference type="InterPro" id="IPR008254">
    <property type="entry name" value="Flavodoxin/NO_synth"/>
</dbReference>
<keyword evidence="7" id="KW-0560">Oxidoreductase</keyword>
<evidence type="ECO:0000256" key="1">
    <source>
        <dbReference type="ARBA" id="ARBA00001917"/>
    </source>
</evidence>
<comment type="cofactor">
    <cofactor evidence="2">
        <name>FAD</name>
        <dbReference type="ChEBI" id="CHEBI:57692"/>
    </cofactor>
</comment>
<dbReference type="Pfam" id="PF00667">
    <property type="entry name" value="FAD_binding_1"/>
    <property type="match status" value="1"/>
</dbReference>
<dbReference type="Pfam" id="PF00258">
    <property type="entry name" value="Flavodoxin_1"/>
    <property type="match status" value="1"/>
</dbReference>
<organism evidence="9 10">
    <name type="scientific">Cardiosporidium cionae</name>
    <dbReference type="NCBI Taxonomy" id="476202"/>
    <lineage>
        <taxon>Eukaryota</taxon>
        <taxon>Sar</taxon>
        <taxon>Alveolata</taxon>
        <taxon>Apicomplexa</taxon>
        <taxon>Aconoidasida</taxon>
        <taxon>Nephromycida</taxon>
        <taxon>Cardiosporidium</taxon>
    </lineage>
</organism>
<dbReference type="SUPFAM" id="SSF52343">
    <property type="entry name" value="Ferredoxin reductase-like, C-terminal NADP-linked domain"/>
    <property type="match status" value="1"/>
</dbReference>
<keyword evidence="10" id="KW-1185">Reference proteome</keyword>
<evidence type="ECO:0000259" key="8">
    <source>
        <dbReference type="PROSITE" id="PS50902"/>
    </source>
</evidence>
<evidence type="ECO:0000256" key="4">
    <source>
        <dbReference type="ARBA" id="ARBA00022643"/>
    </source>
</evidence>
<proteinExistence type="predicted"/>
<keyword evidence="3" id="KW-0285">Flavoprotein</keyword>
<dbReference type="PRINTS" id="PR00369">
    <property type="entry name" value="FLAVODOXIN"/>
</dbReference>
<evidence type="ECO:0000256" key="2">
    <source>
        <dbReference type="ARBA" id="ARBA00001974"/>
    </source>
</evidence>
<dbReference type="PROSITE" id="PS50902">
    <property type="entry name" value="FLAVODOXIN_LIKE"/>
    <property type="match status" value="1"/>
</dbReference>
<comment type="cofactor">
    <cofactor evidence="1">
        <name>FMN</name>
        <dbReference type="ChEBI" id="CHEBI:58210"/>
    </cofactor>
</comment>
<sequence>MADNEASNTDLPLRMAAMPSMELLIAYGSQTGTAEAAAWDVHREVSSRENITSYVIEGNAVRFDCLSYHKNIDIYIFIIATTGQGDFPETFQSSWEFLLKKNLRNTYLSPFRFTVFGLGDSRYAEFNSAARKFRSRLLQLGGEEIYRIGLGDDRHDFGYETEFDPWIMGFCEHLFPSYPYKQTMESSREMHLPSPKYSVNVLYPSLGFPSQFSSYLEKYSKNNSPKRIYPATNEILPTFKVLTNKRLSDPSHFQNIRSLHLESPSYATGDVCCLYPVVDKTVVSSFLETLQLDPHIIVCIYETKNSSYISLPADKSKYLSPLPLWGFPTTLEMLFSHYFDITAKPTRYFFYYLSLFAREVIHQEKLQLFSQRTIEGKEEFYMYCRDERRSYAEIFWDFGSAKPPLEHLLSMLPLMKSRKYSISNSPAWNFSAAFWNPLYLESFLFFFSLPSYIKFCLWTTKTFTNPTKILSLLQKLQRLLLSPLASKCSPHVELCVALVEYKTKLQRPIRGTCSAFIDSLLEGDSLHLYIERGFHPLPSSYVDPTRWESLLMICPGTGVAPCRSIIQSRHLYCMSNGRIEEGE</sequence>
<dbReference type="InterPro" id="IPR003097">
    <property type="entry name" value="CysJ-like_FAD-binding"/>
</dbReference>
<comment type="caution">
    <text evidence="9">The sequence shown here is derived from an EMBL/GenBank/DDBJ whole genome shotgun (WGS) entry which is preliminary data.</text>
</comment>
<gene>
    <name evidence="9" type="ORF">IE077_002506</name>
</gene>
<dbReference type="PANTHER" id="PTHR19384:SF10">
    <property type="entry name" value="NADPH-DEPENDENT DIFLAVIN OXIDOREDUCTASE 1"/>
    <property type="match status" value="1"/>
</dbReference>
<dbReference type="Gene3D" id="3.40.50.360">
    <property type="match status" value="1"/>
</dbReference>
<evidence type="ECO:0000256" key="6">
    <source>
        <dbReference type="ARBA" id="ARBA00022857"/>
    </source>
</evidence>
<keyword evidence="5" id="KW-0274">FAD</keyword>
<dbReference type="InterPro" id="IPR039261">
    <property type="entry name" value="FNR_nucleotide-bd"/>
</dbReference>
<evidence type="ECO:0000256" key="3">
    <source>
        <dbReference type="ARBA" id="ARBA00022630"/>
    </source>
</evidence>
<dbReference type="Gene3D" id="2.40.30.10">
    <property type="entry name" value="Translation factors"/>
    <property type="match status" value="2"/>
</dbReference>
<dbReference type="Proteomes" id="UP000823046">
    <property type="component" value="Unassembled WGS sequence"/>
</dbReference>
<keyword evidence="6" id="KW-0521">NADP</keyword>
<dbReference type="InterPro" id="IPR001094">
    <property type="entry name" value="Flavdoxin-like"/>
</dbReference>
<feature type="domain" description="Flavodoxin-like" evidence="8">
    <location>
        <begin position="23"/>
        <end position="171"/>
    </location>
</feature>
<dbReference type="PANTHER" id="PTHR19384">
    <property type="entry name" value="NITRIC OXIDE SYNTHASE-RELATED"/>
    <property type="match status" value="1"/>
</dbReference>
<dbReference type="InterPro" id="IPR017938">
    <property type="entry name" value="Riboflavin_synthase-like_b-brl"/>
</dbReference>
<reference evidence="9 10" key="1">
    <citation type="journal article" date="2020" name="bioRxiv">
        <title>Metabolic contributions of an alphaproteobacterial endosymbiont in the apicomplexan Cardiosporidium cionae.</title>
        <authorList>
            <person name="Hunter E.S."/>
            <person name="Paight C.J."/>
            <person name="Lane C.E."/>
        </authorList>
    </citation>
    <scope>NUCLEOTIDE SEQUENCE [LARGE SCALE GENOMIC DNA]</scope>
    <source>
        <strain evidence="9">ESH_2018</strain>
    </source>
</reference>
<evidence type="ECO:0000313" key="10">
    <source>
        <dbReference type="Proteomes" id="UP000823046"/>
    </source>
</evidence>
<protein>
    <submittedName>
        <fullName evidence="9">Flavodoxin domain-containing protein</fullName>
    </submittedName>
</protein>
<name>A0ABQ7JAV7_9APIC</name>
<dbReference type="InterPro" id="IPR029039">
    <property type="entry name" value="Flavoprotein-like_sf"/>
</dbReference>
<dbReference type="SUPFAM" id="SSF52218">
    <property type="entry name" value="Flavoproteins"/>
    <property type="match status" value="1"/>
</dbReference>
<keyword evidence="4" id="KW-0288">FMN</keyword>